<dbReference type="InterPro" id="IPR051174">
    <property type="entry name" value="Cytochrome_c-type_ET"/>
</dbReference>
<evidence type="ECO:0000256" key="1">
    <source>
        <dbReference type="ARBA" id="ARBA00004370"/>
    </source>
</evidence>
<evidence type="ECO:0000256" key="7">
    <source>
        <dbReference type="ARBA" id="ARBA00023136"/>
    </source>
</evidence>
<dbReference type="PANTHER" id="PTHR30333">
    <property type="entry name" value="CYTOCHROME C-TYPE PROTEIN"/>
    <property type="match status" value="1"/>
</dbReference>
<evidence type="ECO:0000256" key="3">
    <source>
        <dbReference type="ARBA" id="ARBA00022617"/>
    </source>
</evidence>
<evidence type="ECO:0000256" key="4">
    <source>
        <dbReference type="ARBA" id="ARBA00022723"/>
    </source>
</evidence>
<feature type="non-terminal residue" evidence="8">
    <location>
        <position position="1"/>
    </location>
</feature>
<keyword evidence="6" id="KW-0408">Iron</keyword>
<dbReference type="SUPFAM" id="SSF48695">
    <property type="entry name" value="Multiheme cytochromes"/>
    <property type="match status" value="1"/>
</dbReference>
<organism evidence="8">
    <name type="scientific">marine sediment metagenome</name>
    <dbReference type="NCBI Taxonomy" id="412755"/>
    <lineage>
        <taxon>unclassified sequences</taxon>
        <taxon>metagenomes</taxon>
        <taxon>ecological metagenomes</taxon>
    </lineage>
</organism>
<dbReference type="GO" id="GO:0009055">
    <property type="term" value="F:electron transfer activity"/>
    <property type="evidence" value="ECO:0007669"/>
    <property type="project" value="TreeGrafter"/>
</dbReference>
<keyword evidence="2" id="KW-0813">Transport</keyword>
<comment type="caution">
    <text evidence="8">The sequence shown here is derived from an EMBL/GenBank/DDBJ whole genome shotgun (WGS) entry which is preliminary data.</text>
</comment>
<evidence type="ECO:0000256" key="5">
    <source>
        <dbReference type="ARBA" id="ARBA00022982"/>
    </source>
</evidence>
<evidence type="ECO:0000313" key="8">
    <source>
        <dbReference type="EMBL" id="GAI91718.1"/>
    </source>
</evidence>
<evidence type="ECO:0008006" key="9">
    <source>
        <dbReference type="Google" id="ProtNLM"/>
    </source>
</evidence>
<keyword evidence="4" id="KW-0479">Metal-binding</keyword>
<reference evidence="8" key="1">
    <citation type="journal article" date="2014" name="Front. Microbiol.">
        <title>High frequency of phylogenetically diverse reductive dehalogenase-homologous genes in deep subseafloor sedimentary metagenomes.</title>
        <authorList>
            <person name="Kawai M."/>
            <person name="Futagami T."/>
            <person name="Toyoda A."/>
            <person name="Takaki Y."/>
            <person name="Nishi S."/>
            <person name="Hori S."/>
            <person name="Arai W."/>
            <person name="Tsubouchi T."/>
            <person name="Morono Y."/>
            <person name="Uchiyama I."/>
            <person name="Ito T."/>
            <person name="Fujiyama A."/>
            <person name="Inagaki F."/>
            <person name="Takami H."/>
        </authorList>
    </citation>
    <scope>NUCLEOTIDE SEQUENCE</scope>
    <source>
        <strain evidence="8">Expedition CK06-06</strain>
    </source>
</reference>
<dbReference type="InterPro" id="IPR036280">
    <property type="entry name" value="Multihaem_cyt_sf"/>
</dbReference>
<comment type="subcellular location">
    <subcellularLocation>
        <location evidence="1">Membrane</location>
    </subcellularLocation>
</comment>
<dbReference type="AlphaFoldDB" id="X1SFH8"/>
<keyword evidence="7" id="KW-0472">Membrane</keyword>
<dbReference type="PANTHER" id="PTHR30333:SF1">
    <property type="entry name" value="CYTOCHROME C-TYPE PROTEIN NAPC"/>
    <property type="match status" value="1"/>
</dbReference>
<evidence type="ECO:0000256" key="2">
    <source>
        <dbReference type="ARBA" id="ARBA00022448"/>
    </source>
</evidence>
<dbReference type="GO" id="GO:0046872">
    <property type="term" value="F:metal ion binding"/>
    <property type="evidence" value="ECO:0007669"/>
    <property type="project" value="UniProtKB-KW"/>
</dbReference>
<proteinExistence type="predicted"/>
<gene>
    <name evidence="8" type="ORF">S12H4_30670</name>
</gene>
<accession>X1SFH8</accession>
<sequence>DEHNTEWDIILKMKIGSEYHALGQDEGIHWHINPNVKIEYAADPEDRQIIPWVRYTNLETGEVHTYLDEENMIDTTMIAVENLRSMDCIDCHNRPSHEYFSPPFFTDKSLTRGDIPRELPDIKMVAMGLHYAVYEDTDSALLTIEKDIKEYYEMMYPEIYEDQMPLIDKAIAGIQEDFTQNIFPEMKARWDEYPNNIGHINSEGCYRCHNNRHTSQTGRVISKDCNLCHDILAQGFPDQLNMGGVRDSLEFIHPIDIGEAWKEVHCVVCHDPLY</sequence>
<keyword evidence="3" id="KW-0349">Heme</keyword>
<name>X1SFH8_9ZZZZ</name>
<protein>
    <recommendedName>
        <fullName evidence="9">Cytochrome c-552/4 domain-containing protein</fullName>
    </recommendedName>
</protein>
<keyword evidence="5" id="KW-0249">Electron transport</keyword>
<dbReference type="EMBL" id="BARW01017816">
    <property type="protein sequence ID" value="GAI91718.1"/>
    <property type="molecule type" value="Genomic_DNA"/>
</dbReference>
<dbReference type="GO" id="GO:0009061">
    <property type="term" value="P:anaerobic respiration"/>
    <property type="evidence" value="ECO:0007669"/>
    <property type="project" value="TreeGrafter"/>
</dbReference>
<evidence type="ECO:0000256" key="6">
    <source>
        <dbReference type="ARBA" id="ARBA00023004"/>
    </source>
</evidence>
<dbReference type="GO" id="GO:0016020">
    <property type="term" value="C:membrane"/>
    <property type="evidence" value="ECO:0007669"/>
    <property type="project" value="UniProtKB-SubCell"/>
</dbReference>